<evidence type="ECO:0000256" key="2">
    <source>
        <dbReference type="SAM" id="SignalP"/>
    </source>
</evidence>
<reference evidence="3" key="1">
    <citation type="submission" date="2014-07" db="EMBL/GenBank/DDBJ databases">
        <authorList>
            <person name="Martin A.A"/>
            <person name="De Silva N."/>
        </authorList>
    </citation>
    <scope>NUCLEOTIDE SEQUENCE</scope>
</reference>
<keyword evidence="1" id="KW-0812">Transmembrane</keyword>
<feature type="signal peptide" evidence="2">
    <location>
        <begin position="1"/>
        <end position="23"/>
    </location>
</feature>
<keyword evidence="3" id="KW-1185">Reference proteome</keyword>
<reference evidence="4" key="2">
    <citation type="submission" date="2015-08" db="UniProtKB">
        <authorList>
            <consortium name="WormBaseParasite"/>
        </authorList>
    </citation>
    <scope>IDENTIFICATION</scope>
</reference>
<keyword evidence="1" id="KW-1133">Transmembrane helix</keyword>
<dbReference type="AlphaFoldDB" id="A0A0K0EVH8"/>
<evidence type="ECO:0000313" key="3">
    <source>
        <dbReference type="Proteomes" id="UP000035680"/>
    </source>
</evidence>
<feature type="transmembrane region" description="Helical" evidence="1">
    <location>
        <begin position="39"/>
        <end position="70"/>
    </location>
</feature>
<keyword evidence="2" id="KW-0732">Signal</keyword>
<organism evidence="3 4">
    <name type="scientific">Strongyloides venezuelensis</name>
    <name type="common">Threadworm</name>
    <dbReference type="NCBI Taxonomy" id="75913"/>
    <lineage>
        <taxon>Eukaryota</taxon>
        <taxon>Metazoa</taxon>
        <taxon>Ecdysozoa</taxon>
        <taxon>Nematoda</taxon>
        <taxon>Chromadorea</taxon>
        <taxon>Rhabditida</taxon>
        <taxon>Tylenchina</taxon>
        <taxon>Panagrolaimomorpha</taxon>
        <taxon>Strongyloidoidea</taxon>
        <taxon>Strongyloididae</taxon>
        <taxon>Strongyloides</taxon>
    </lineage>
</organism>
<dbReference type="WBParaSite" id="SVE_0052800.1">
    <property type="protein sequence ID" value="SVE_0052800.1"/>
    <property type="gene ID" value="SVE_0052800"/>
</dbReference>
<proteinExistence type="predicted"/>
<accession>A0A0K0EVH8</accession>
<evidence type="ECO:0000313" key="4">
    <source>
        <dbReference type="WBParaSite" id="SVE_0052800.1"/>
    </source>
</evidence>
<protein>
    <submittedName>
        <fullName evidence="4">Uncharacterized protein</fullName>
    </submittedName>
</protein>
<evidence type="ECO:0000256" key="1">
    <source>
        <dbReference type="SAM" id="Phobius"/>
    </source>
</evidence>
<name>A0A0K0EVH8_STRVS</name>
<feature type="chain" id="PRO_5005328881" evidence="2">
    <location>
        <begin position="24"/>
        <end position="102"/>
    </location>
</feature>
<sequence>MFGVYGITICSLIMIFLLKLIQSQYQYDSEMGLIPSSKISTWVPIIVGINGSIIILTFCCLVSMCVNYLCKYGRRNNNINDHSNDELNEIVSMSLINIPSVV</sequence>
<dbReference type="Proteomes" id="UP000035680">
    <property type="component" value="Unassembled WGS sequence"/>
</dbReference>
<keyword evidence="1" id="KW-0472">Membrane</keyword>